<dbReference type="AlphaFoldDB" id="A0AA86UQK8"/>
<dbReference type="EMBL" id="CAXDID020000189">
    <property type="protein sequence ID" value="CAL6051665.1"/>
    <property type="molecule type" value="Genomic_DNA"/>
</dbReference>
<dbReference type="Gene3D" id="3.80.10.10">
    <property type="entry name" value="Ribonuclease Inhibitor"/>
    <property type="match status" value="1"/>
</dbReference>
<evidence type="ECO:0000313" key="3">
    <source>
        <dbReference type="Proteomes" id="UP001642409"/>
    </source>
</evidence>
<dbReference type="InterPro" id="IPR032675">
    <property type="entry name" value="LRR_dom_sf"/>
</dbReference>
<gene>
    <name evidence="2" type="ORF">HINF_LOCUS44478</name>
    <name evidence="1" type="ORF">HINF_LOCUS55440</name>
</gene>
<evidence type="ECO:0000313" key="1">
    <source>
        <dbReference type="EMBL" id="CAI9967795.1"/>
    </source>
</evidence>
<accession>A0AA86UQK8</accession>
<reference evidence="2 3" key="2">
    <citation type="submission" date="2024-07" db="EMBL/GenBank/DDBJ databases">
        <authorList>
            <person name="Akdeniz Z."/>
        </authorList>
    </citation>
    <scope>NUCLEOTIDE SEQUENCE [LARGE SCALE GENOMIC DNA]</scope>
</reference>
<sequence length="154" mass="18245">MKNLKTLHMNETQVIDLHPLQHLNKLKNISAYDACIIDVSPLLKLTQLKTLYLRNNKITNAALLKHHHYFSKYNFSNQEVPTTDELKFYNKILKVHSSHKQIRKIQAENRASKFRESMTRQRECIILQINEQVQVMNMKIEIWAQFIQNSDADQ</sequence>
<dbReference type="InterPro" id="IPR001611">
    <property type="entry name" value="Leu-rich_rpt"/>
</dbReference>
<reference evidence="1" key="1">
    <citation type="submission" date="2023-06" db="EMBL/GenBank/DDBJ databases">
        <authorList>
            <person name="Kurt Z."/>
        </authorList>
    </citation>
    <scope>NUCLEOTIDE SEQUENCE</scope>
</reference>
<dbReference type="EMBL" id="CATOUU010001030">
    <property type="protein sequence ID" value="CAI9967795.1"/>
    <property type="molecule type" value="Genomic_DNA"/>
</dbReference>
<dbReference type="Proteomes" id="UP001642409">
    <property type="component" value="Unassembled WGS sequence"/>
</dbReference>
<protein>
    <submittedName>
        <fullName evidence="1">S-layer homology domain-containing protein</fullName>
    </submittedName>
    <submittedName>
        <fullName evidence="2">S-layer_homology domain-containing protein</fullName>
    </submittedName>
</protein>
<dbReference type="PROSITE" id="PS51450">
    <property type="entry name" value="LRR"/>
    <property type="match status" value="1"/>
</dbReference>
<keyword evidence="3" id="KW-1185">Reference proteome</keyword>
<evidence type="ECO:0000313" key="2">
    <source>
        <dbReference type="EMBL" id="CAL6051665.1"/>
    </source>
</evidence>
<dbReference type="SUPFAM" id="SSF52058">
    <property type="entry name" value="L domain-like"/>
    <property type="match status" value="1"/>
</dbReference>
<comment type="caution">
    <text evidence="1">The sequence shown here is derived from an EMBL/GenBank/DDBJ whole genome shotgun (WGS) entry which is preliminary data.</text>
</comment>
<name>A0AA86UQK8_9EUKA</name>
<proteinExistence type="predicted"/>
<organism evidence="1">
    <name type="scientific">Hexamita inflata</name>
    <dbReference type="NCBI Taxonomy" id="28002"/>
    <lineage>
        <taxon>Eukaryota</taxon>
        <taxon>Metamonada</taxon>
        <taxon>Diplomonadida</taxon>
        <taxon>Hexamitidae</taxon>
        <taxon>Hexamitinae</taxon>
        <taxon>Hexamita</taxon>
    </lineage>
</organism>